<organism evidence="1 2">
    <name type="scientific">Albidovulum inexpectatum</name>
    <dbReference type="NCBI Taxonomy" id="196587"/>
    <lineage>
        <taxon>Bacteria</taxon>
        <taxon>Pseudomonadati</taxon>
        <taxon>Pseudomonadota</taxon>
        <taxon>Alphaproteobacteria</taxon>
        <taxon>Rhodobacterales</taxon>
        <taxon>Paracoccaceae</taxon>
        <taxon>Albidovulum</taxon>
    </lineage>
</organism>
<dbReference type="AlphaFoldDB" id="A0A2S5JGW8"/>
<dbReference type="Pfam" id="PF07103">
    <property type="entry name" value="DUF1365"/>
    <property type="match status" value="1"/>
</dbReference>
<dbReference type="OrthoDB" id="9778801at2"/>
<dbReference type="RefSeq" id="WP_104070412.1">
    <property type="nucleotide sequence ID" value="NZ_PRDS01000004.1"/>
</dbReference>
<evidence type="ECO:0000313" key="1">
    <source>
        <dbReference type="EMBL" id="PPB80767.1"/>
    </source>
</evidence>
<reference evidence="1 2" key="1">
    <citation type="submission" date="2018-01" db="EMBL/GenBank/DDBJ databases">
        <title>Genomic Encyclopedia of Archaeal and Bacterial Type Strains, Phase II (KMG-II): from individual species to whole genera.</title>
        <authorList>
            <person name="Goeker M."/>
        </authorList>
    </citation>
    <scope>NUCLEOTIDE SEQUENCE [LARGE SCALE GENOMIC DNA]</scope>
    <source>
        <strain evidence="1 2">DSM 12048</strain>
    </source>
</reference>
<gene>
    <name evidence="1" type="ORF">LV82_01499</name>
</gene>
<evidence type="ECO:0000313" key="2">
    <source>
        <dbReference type="Proteomes" id="UP000239736"/>
    </source>
</evidence>
<evidence type="ECO:0008006" key="3">
    <source>
        <dbReference type="Google" id="ProtNLM"/>
    </source>
</evidence>
<sequence length="250" mass="28050">MTNWPEIVAGQTTHARRGAIAHAFRHRVDYVLIDPDATAGPALFSRNRFNLATVRDRDHGGPKDPRRGAEWARAVLEARGVRVAPGDLRLLTQPRFLNLVFNPVSFWLAFRDGALIAAIAEVNNTFGDRHSYFIARPDLRPIRPTDRLRAEKVLHVSPFQRVAGGYEFAFDIRDDRIGIRILFADGRDGLIATLSGPRRPMTNARLLRAALARPGGGWRTLALIHWQALFLFLKRAPFRSRPPAPEGDVS</sequence>
<dbReference type="Proteomes" id="UP000239736">
    <property type="component" value="Unassembled WGS sequence"/>
</dbReference>
<dbReference type="PANTHER" id="PTHR33973:SF4">
    <property type="entry name" value="OS07G0153300 PROTEIN"/>
    <property type="match status" value="1"/>
</dbReference>
<name>A0A2S5JGW8_9RHOB</name>
<protein>
    <recommendedName>
        <fullName evidence="3">Cyclopropane-fatty-acyl-phospholipid synthase</fullName>
    </recommendedName>
</protein>
<comment type="caution">
    <text evidence="1">The sequence shown here is derived from an EMBL/GenBank/DDBJ whole genome shotgun (WGS) entry which is preliminary data.</text>
</comment>
<proteinExistence type="predicted"/>
<accession>A0A2S5JGW8</accession>
<dbReference type="PANTHER" id="PTHR33973">
    <property type="entry name" value="OS07G0153300 PROTEIN"/>
    <property type="match status" value="1"/>
</dbReference>
<dbReference type="EMBL" id="PRDS01000004">
    <property type="protein sequence ID" value="PPB80767.1"/>
    <property type="molecule type" value="Genomic_DNA"/>
</dbReference>
<keyword evidence="2" id="KW-1185">Reference proteome</keyword>
<dbReference type="InterPro" id="IPR010775">
    <property type="entry name" value="DUF1365"/>
</dbReference>